<comment type="caution">
    <text evidence="1">The sequence shown here is derived from an EMBL/GenBank/DDBJ whole genome shotgun (WGS) entry which is preliminary data.</text>
</comment>
<dbReference type="AlphaFoldDB" id="A0A2A2JBT8"/>
<dbReference type="InterPro" id="IPR011949">
    <property type="entry name" value="HAD-SF_hydro_IA_REG-2-like"/>
</dbReference>
<proteinExistence type="predicted"/>
<keyword evidence="2" id="KW-1185">Reference proteome</keyword>
<dbReference type="Pfam" id="PF00702">
    <property type="entry name" value="Hydrolase"/>
    <property type="match status" value="1"/>
</dbReference>
<dbReference type="SFLD" id="SFLDS00003">
    <property type="entry name" value="Haloacid_Dehalogenase"/>
    <property type="match status" value="1"/>
</dbReference>
<dbReference type="Proteomes" id="UP000218231">
    <property type="component" value="Unassembled WGS sequence"/>
</dbReference>
<dbReference type="InterPro" id="IPR023214">
    <property type="entry name" value="HAD_sf"/>
</dbReference>
<dbReference type="SFLD" id="SFLDG01129">
    <property type="entry name" value="C1.5:_HAD__Beta-PGM__Phosphata"/>
    <property type="match status" value="1"/>
</dbReference>
<dbReference type="STRING" id="2018661.A0A2A2JBT8"/>
<dbReference type="PRINTS" id="PR00413">
    <property type="entry name" value="HADHALOGNASE"/>
</dbReference>
<dbReference type="Gene3D" id="1.10.150.720">
    <property type="entry name" value="Haloacid dehalogenase-like hydrolase"/>
    <property type="match status" value="1"/>
</dbReference>
<dbReference type="SUPFAM" id="SSF56784">
    <property type="entry name" value="HAD-like"/>
    <property type="match status" value="1"/>
</dbReference>
<dbReference type="PANTHER" id="PTHR46191:SF2">
    <property type="entry name" value="HALOACID DEHALOGENASE-LIKE HYDROLASE DOMAIN-CONTAINING PROTEIN 3"/>
    <property type="match status" value="1"/>
</dbReference>
<name>A0A2A2JBT8_9BILA</name>
<dbReference type="InterPro" id="IPR036412">
    <property type="entry name" value="HAD-like_sf"/>
</dbReference>
<dbReference type="EMBL" id="LIAE01010543">
    <property type="protein sequence ID" value="PAV59097.1"/>
    <property type="molecule type" value="Genomic_DNA"/>
</dbReference>
<dbReference type="InterPro" id="IPR044924">
    <property type="entry name" value="HAD-SF_hydro_IA_REG-2-like_cap"/>
</dbReference>
<dbReference type="InterPro" id="IPR051828">
    <property type="entry name" value="HAD-like_hydrolase_domain"/>
</dbReference>
<dbReference type="NCBIfam" id="TIGR02252">
    <property type="entry name" value="DREG-2"/>
    <property type="match status" value="1"/>
</dbReference>
<dbReference type="Gene3D" id="3.40.50.1000">
    <property type="entry name" value="HAD superfamily/HAD-like"/>
    <property type="match status" value="1"/>
</dbReference>
<evidence type="ECO:0000313" key="2">
    <source>
        <dbReference type="Proteomes" id="UP000218231"/>
    </source>
</evidence>
<dbReference type="PANTHER" id="PTHR46191">
    <property type="match status" value="1"/>
</dbReference>
<protein>
    <recommendedName>
        <fullName evidence="3">Haloacid dehalogenase-like hydrolase domain-containing protein 3</fullName>
    </recommendedName>
</protein>
<evidence type="ECO:0008006" key="3">
    <source>
        <dbReference type="Google" id="ProtNLM"/>
    </source>
</evidence>
<sequence>MSKIRALSFDVKDTILQLADSPSKNSVTYANFAAKRGIQLDQKRLFPAFLKHYDRLSVERPCFGHNSCGPRSWWIQLVSHSIEDSMEGTSNSGICEEIGSDLYDFYNTKEAWQLIEPHIGEILQKLSKSGLRLGVISNFDSRLHSLLRQFDLSKHFDSIVLSGEFGRKKPAPELFKSTAEQCGLRGTSELLHIGNDLDKDYKGAISAGAQALLFDPQNKHPNIPDQEKLVKICDLERILL</sequence>
<dbReference type="OrthoDB" id="444127at2759"/>
<dbReference type="GO" id="GO:0005634">
    <property type="term" value="C:nucleus"/>
    <property type="evidence" value="ECO:0007669"/>
    <property type="project" value="TreeGrafter"/>
</dbReference>
<organism evidence="1 2">
    <name type="scientific">Diploscapter pachys</name>
    <dbReference type="NCBI Taxonomy" id="2018661"/>
    <lineage>
        <taxon>Eukaryota</taxon>
        <taxon>Metazoa</taxon>
        <taxon>Ecdysozoa</taxon>
        <taxon>Nematoda</taxon>
        <taxon>Chromadorea</taxon>
        <taxon>Rhabditida</taxon>
        <taxon>Rhabditina</taxon>
        <taxon>Rhabditomorpha</taxon>
        <taxon>Rhabditoidea</taxon>
        <taxon>Rhabditidae</taxon>
        <taxon>Diploscapter</taxon>
    </lineage>
</organism>
<dbReference type="NCBIfam" id="TIGR01549">
    <property type="entry name" value="HAD-SF-IA-v1"/>
    <property type="match status" value="1"/>
</dbReference>
<gene>
    <name evidence="1" type="ORF">WR25_10792</name>
</gene>
<reference evidence="1 2" key="1">
    <citation type="journal article" date="2017" name="Curr. Biol.">
        <title>Genome architecture and evolution of a unichromosomal asexual nematode.</title>
        <authorList>
            <person name="Fradin H."/>
            <person name="Zegar C."/>
            <person name="Gutwein M."/>
            <person name="Lucas J."/>
            <person name="Kovtun M."/>
            <person name="Corcoran D."/>
            <person name="Baugh L.R."/>
            <person name="Kiontke K."/>
            <person name="Gunsalus K."/>
            <person name="Fitch D.H."/>
            <person name="Piano F."/>
        </authorList>
    </citation>
    <scope>NUCLEOTIDE SEQUENCE [LARGE SCALE GENOMIC DNA]</scope>
    <source>
        <strain evidence="1">PF1309</strain>
    </source>
</reference>
<accession>A0A2A2JBT8</accession>
<evidence type="ECO:0000313" key="1">
    <source>
        <dbReference type="EMBL" id="PAV59097.1"/>
    </source>
</evidence>
<dbReference type="InterPro" id="IPR006439">
    <property type="entry name" value="HAD-SF_hydro_IA"/>
</dbReference>